<feature type="transmembrane region" description="Helical" evidence="8">
    <location>
        <begin position="168"/>
        <end position="191"/>
    </location>
</feature>
<dbReference type="PRINTS" id="PR00237">
    <property type="entry name" value="GPCRRHODOPSN"/>
</dbReference>
<keyword evidence="4" id="KW-0297">G-protein coupled receptor</keyword>
<dbReference type="Pfam" id="PF00001">
    <property type="entry name" value="7tm_1"/>
    <property type="match status" value="1"/>
</dbReference>
<keyword evidence="5 8" id="KW-0472">Membrane</keyword>
<organism evidence="10 11">
    <name type="scientific">Clavelina lepadiformis</name>
    <name type="common">Light-bulb sea squirt</name>
    <name type="synonym">Ascidia lepadiformis</name>
    <dbReference type="NCBI Taxonomy" id="159417"/>
    <lineage>
        <taxon>Eukaryota</taxon>
        <taxon>Metazoa</taxon>
        <taxon>Chordata</taxon>
        <taxon>Tunicata</taxon>
        <taxon>Ascidiacea</taxon>
        <taxon>Aplousobranchia</taxon>
        <taxon>Clavelinidae</taxon>
        <taxon>Clavelina</taxon>
    </lineage>
</organism>
<gene>
    <name evidence="10" type="ORF">CVLEPA_LOCUS29189</name>
</gene>
<evidence type="ECO:0000256" key="4">
    <source>
        <dbReference type="ARBA" id="ARBA00023040"/>
    </source>
</evidence>
<reference evidence="10 11" key="1">
    <citation type="submission" date="2024-02" db="EMBL/GenBank/DDBJ databases">
        <authorList>
            <person name="Daric V."/>
            <person name="Darras S."/>
        </authorList>
    </citation>
    <scope>NUCLEOTIDE SEQUENCE [LARGE SCALE GENOMIC DNA]</scope>
</reference>
<evidence type="ECO:0000256" key="2">
    <source>
        <dbReference type="ARBA" id="ARBA00022692"/>
    </source>
</evidence>
<dbReference type="InterPro" id="IPR017452">
    <property type="entry name" value="GPCR_Rhodpsn_7TM"/>
</dbReference>
<feature type="domain" description="G-protein coupled receptors family 1 profile" evidence="9">
    <location>
        <begin position="26"/>
        <end position="257"/>
    </location>
</feature>
<feature type="transmembrane region" description="Helical" evidence="8">
    <location>
        <begin position="12"/>
        <end position="34"/>
    </location>
</feature>
<evidence type="ECO:0000313" key="10">
    <source>
        <dbReference type="EMBL" id="CAK8695992.1"/>
    </source>
</evidence>
<dbReference type="Gene3D" id="1.20.1070.10">
    <property type="entry name" value="Rhodopsin 7-helix transmembrane proteins"/>
    <property type="match status" value="1"/>
</dbReference>
<evidence type="ECO:0000256" key="3">
    <source>
        <dbReference type="ARBA" id="ARBA00022989"/>
    </source>
</evidence>
<dbReference type="EMBL" id="CAWYQH010000152">
    <property type="protein sequence ID" value="CAK8695992.1"/>
    <property type="molecule type" value="Genomic_DNA"/>
</dbReference>
<evidence type="ECO:0000256" key="7">
    <source>
        <dbReference type="ARBA" id="ARBA00023224"/>
    </source>
</evidence>
<comment type="caution">
    <text evidence="10">The sequence shown here is derived from an EMBL/GenBank/DDBJ whole genome shotgun (WGS) entry which is preliminary data.</text>
</comment>
<accession>A0ABP0GW76</accession>
<feature type="transmembrane region" description="Helical" evidence="8">
    <location>
        <begin position="123"/>
        <end position="146"/>
    </location>
</feature>
<dbReference type="InterPro" id="IPR050125">
    <property type="entry name" value="GPCR_opsins"/>
</dbReference>
<evidence type="ECO:0000256" key="6">
    <source>
        <dbReference type="ARBA" id="ARBA00023170"/>
    </source>
</evidence>
<feature type="transmembrane region" description="Helical" evidence="8">
    <location>
        <begin position="84"/>
        <end position="102"/>
    </location>
</feature>
<evidence type="ECO:0000256" key="1">
    <source>
        <dbReference type="ARBA" id="ARBA00004141"/>
    </source>
</evidence>
<protein>
    <recommendedName>
        <fullName evidence="9">G-protein coupled receptors family 1 profile domain-containing protein</fullName>
    </recommendedName>
</protein>
<evidence type="ECO:0000313" key="11">
    <source>
        <dbReference type="Proteomes" id="UP001642483"/>
    </source>
</evidence>
<evidence type="ECO:0000259" key="9">
    <source>
        <dbReference type="PROSITE" id="PS50262"/>
    </source>
</evidence>
<keyword evidence="3 8" id="KW-1133">Transmembrane helix</keyword>
<proteinExistence type="predicted"/>
<evidence type="ECO:0000256" key="5">
    <source>
        <dbReference type="ARBA" id="ARBA00023136"/>
    </source>
</evidence>
<evidence type="ECO:0000256" key="8">
    <source>
        <dbReference type="SAM" id="Phobius"/>
    </source>
</evidence>
<dbReference type="PROSITE" id="PS50262">
    <property type="entry name" value="G_PROTEIN_RECEP_F1_2"/>
    <property type="match status" value="1"/>
</dbReference>
<keyword evidence="7" id="KW-0807">Transducer</keyword>
<dbReference type="PANTHER" id="PTHR24240">
    <property type="entry name" value="OPSIN"/>
    <property type="match status" value="1"/>
</dbReference>
<dbReference type="SUPFAM" id="SSF81321">
    <property type="entry name" value="Family A G protein-coupled receptor-like"/>
    <property type="match status" value="1"/>
</dbReference>
<dbReference type="InterPro" id="IPR000276">
    <property type="entry name" value="GPCR_Rhodpsn"/>
</dbReference>
<keyword evidence="6" id="KW-0675">Receptor</keyword>
<name>A0ABP0GW76_CLALP</name>
<dbReference type="Proteomes" id="UP001642483">
    <property type="component" value="Unassembled WGS sequence"/>
</dbReference>
<feature type="transmembrane region" description="Helical" evidence="8">
    <location>
        <begin position="212"/>
        <end position="238"/>
    </location>
</feature>
<feature type="transmembrane region" description="Helical" evidence="8">
    <location>
        <begin position="46"/>
        <end position="69"/>
    </location>
</feature>
<comment type="subcellular location">
    <subcellularLocation>
        <location evidence="1">Membrane</location>
        <topology evidence="1">Multi-pass membrane protein</topology>
    </subcellularLocation>
</comment>
<keyword evidence="11" id="KW-1185">Reference proteome</keyword>
<keyword evidence="2 8" id="KW-0812">Transmembrane</keyword>
<sequence>MYEKEMVNKEYYGLTMGALGSFCLLGHGLIALAIRSKPSLKERTFFLRSLGLSDIFVTIHIFMSAWAAFQKTWVFGKIGCQLDAYIGMAFALASISNAAWIAKDKYYYACESRKWGQNYSKCAMILWLSAIGFAALPFLGVGSYGFETSDPFWQTGCMLDFHHVGVKYTLYIIILSLVWFALPLYHIIWYYKKIRDAEKAKLPMEYIVPAQMIASWLPYAAYAMLSITLGTSVVPFYVTAINNVAAKIFFATNPFLYMWSDDELGKACIEVITGKKGIKEASE</sequence>